<gene>
    <name evidence="2" type="ORF">PGTUg99_034186</name>
</gene>
<dbReference type="EMBL" id="VDEP01000304">
    <property type="protein sequence ID" value="KAA1109761.1"/>
    <property type="molecule type" value="Genomic_DNA"/>
</dbReference>
<feature type="region of interest" description="Disordered" evidence="1">
    <location>
        <begin position="1"/>
        <end position="55"/>
    </location>
</feature>
<evidence type="ECO:0000313" key="3">
    <source>
        <dbReference type="Proteomes" id="UP000325313"/>
    </source>
</evidence>
<comment type="caution">
    <text evidence="2">The sequence shown here is derived from an EMBL/GenBank/DDBJ whole genome shotgun (WGS) entry which is preliminary data.</text>
</comment>
<sequence>MDHPSAPANWQLSKDPSGTPRPTLTTPLFLFLGRRPERDQPPPSSQTSPSLDQSNNRIPGVFFCLEVSLPTPTPPHSFAQLAATWLPTGLAGFMFRPTLTTPLFLFLGRRPERNQPPPASIDRTIESNTGHPLQPAPAGSPGRSIEKSIRRLFFLGW</sequence>
<reference evidence="2 3" key="1">
    <citation type="submission" date="2019-05" db="EMBL/GenBank/DDBJ databases">
        <title>Emergence of the Ug99 lineage of the wheat stem rust pathogen through somatic hybridization.</title>
        <authorList>
            <person name="Li F."/>
            <person name="Upadhyaya N.M."/>
            <person name="Sperschneider J."/>
            <person name="Matny O."/>
            <person name="Nguyen-Phuc H."/>
            <person name="Mago R."/>
            <person name="Raley C."/>
            <person name="Miller M.E."/>
            <person name="Silverstein K.A.T."/>
            <person name="Henningsen E."/>
            <person name="Hirsch C.D."/>
            <person name="Visser B."/>
            <person name="Pretorius Z.A."/>
            <person name="Steffenson B.J."/>
            <person name="Schwessinger B."/>
            <person name="Dodds P.N."/>
            <person name="Figueroa M."/>
        </authorList>
    </citation>
    <scope>NUCLEOTIDE SEQUENCE [LARGE SCALE GENOMIC DNA]</scope>
    <source>
        <strain evidence="2 3">Ug99</strain>
    </source>
</reference>
<dbReference type="AlphaFoldDB" id="A0A5B0Q982"/>
<name>A0A5B0Q982_PUCGR</name>
<organism evidence="2 3">
    <name type="scientific">Puccinia graminis f. sp. tritici</name>
    <dbReference type="NCBI Taxonomy" id="56615"/>
    <lineage>
        <taxon>Eukaryota</taxon>
        <taxon>Fungi</taxon>
        <taxon>Dikarya</taxon>
        <taxon>Basidiomycota</taxon>
        <taxon>Pucciniomycotina</taxon>
        <taxon>Pucciniomycetes</taxon>
        <taxon>Pucciniales</taxon>
        <taxon>Pucciniaceae</taxon>
        <taxon>Puccinia</taxon>
    </lineage>
</organism>
<dbReference type="Proteomes" id="UP000325313">
    <property type="component" value="Unassembled WGS sequence"/>
</dbReference>
<proteinExistence type="predicted"/>
<feature type="region of interest" description="Disordered" evidence="1">
    <location>
        <begin position="109"/>
        <end position="143"/>
    </location>
</feature>
<evidence type="ECO:0000313" key="2">
    <source>
        <dbReference type="EMBL" id="KAA1109761.1"/>
    </source>
</evidence>
<feature type="compositionally biased region" description="Low complexity" evidence="1">
    <location>
        <begin position="18"/>
        <end position="33"/>
    </location>
</feature>
<evidence type="ECO:0000256" key="1">
    <source>
        <dbReference type="SAM" id="MobiDB-lite"/>
    </source>
</evidence>
<accession>A0A5B0Q982</accession>
<protein>
    <submittedName>
        <fullName evidence="2">Uncharacterized protein</fullName>
    </submittedName>
</protein>